<name>A0A7W4Z498_9ACTN</name>
<keyword evidence="3" id="KW-1185">Reference proteome</keyword>
<sequence>MTTRPAREHRSGMVTLGGGSAAQWCRDVVRVTRDVHRIDTALEAACATVSPAPRITATPLLGGALAEVVERTERPVPDAAAEHRSHRRVAAVARDLTGAHADDCPSGTRPRPRPVEAPDPVSPPGCAPRPAERPDPGPAPSVPRSPSVPAARLRALAGPDLDACAPGRSPGAADAGRRTPWPAPRTGPSRPAQAVAPVHPSADLAASLASRLASRVGASGPDDLLRLGRARVRATGPATHLLAVDLRTLATPGAADRALGTARERAADTPVEAPRGRRRRPAEPPGGGHRAPPTTDGADSVRAPRARTDAPAAPDRTPSTPAADPPTDVQGLRALARYAEPPAPPPRLGGGPLSDDTEAARGLPWTGTAPVTPDVRAATTAVGLNEPDLELVMTRILDDAARRHGIEV</sequence>
<feature type="region of interest" description="Disordered" evidence="1">
    <location>
        <begin position="94"/>
        <end position="147"/>
    </location>
</feature>
<feature type="compositionally biased region" description="Pro residues" evidence="1">
    <location>
        <begin position="115"/>
        <end position="127"/>
    </location>
</feature>
<accession>A0A7W4Z498</accession>
<feature type="region of interest" description="Disordered" evidence="1">
    <location>
        <begin position="257"/>
        <end position="371"/>
    </location>
</feature>
<reference evidence="2 3" key="1">
    <citation type="submission" date="2020-08" db="EMBL/GenBank/DDBJ databases">
        <title>Sequencing the genomes of 1000 actinobacteria strains.</title>
        <authorList>
            <person name="Klenk H.-P."/>
        </authorList>
    </citation>
    <scope>NUCLEOTIDE SEQUENCE [LARGE SCALE GENOMIC DNA]</scope>
    <source>
        <strain evidence="2 3">DSM 105498</strain>
    </source>
</reference>
<evidence type="ECO:0000313" key="3">
    <source>
        <dbReference type="Proteomes" id="UP000589626"/>
    </source>
</evidence>
<feature type="compositionally biased region" description="Low complexity" evidence="1">
    <location>
        <begin position="309"/>
        <end position="340"/>
    </location>
</feature>
<comment type="caution">
    <text evidence="2">The sequence shown here is derived from an EMBL/GenBank/DDBJ whole genome shotgun (WGS) entry which is preliminary data.</text>
</comment>
<dbReference type="RefSeq" id="WP_183594406.1">
    <property type="nucleotide sequence ID" value="NZ_JACHWR010000003.1"/>
</dbReference>
<dbReference type="Proteomes" id="UP000589626">
    <property type="component" value="Unassembled WGS sequence"/>
</dbReference>
<feature type="region of interest" description="Disordered" evidence="1">
    <location>
        <begin position="159"/>
        <end position="199"/>
    </location>
</feature>
<protein>
    <submittedName>
        <fullName evidence="2">Uncharacterized protein</fullName>
    </submittedName>
</protein>
<dbReference type="AlphaFoldDB" id="A0A7W4Z498"/>
<organism evidence="2 3">
    <name type="scientific">Nocardioides soli</name>
    <dbReference type="NCBI Taxonomy" id="1036020"/>
    <lineage>
        <taxon>Bacteria</taxon>
        <taxon>Bacillati</taxon>
        <taxon>Actinomycetota</taxon>
        <taxon>Actinomycetes</taxon>
        <taxon>Propionibacteriales</taxon>
        <taxon>Nocardioidaceae</taxon>
        <taxon>Nocardioides</taxon>
    </lineage>
</organism>
<dbReference type="EMBL" id="JACHWR010000003">
    <property type="protein sequence ID" value="MBB3044540.1"/>
    <property type="molecule type" value="Genomic_DNA"/>
</dbReference>
<gene>
    <name evidence="2" type="ORF">FHU40_004377</name>
</gene>
<proteinExistence type="predicted"/>
<evidence type="ECO:0000313" key="2">
    <source>
        <dbReference type="EMBL" id="MBB3044540.1"/>
    </source>
</evidence>
<evidence type="ECO:0000256" key="1">
    <source>
        <dbReference type="SAM" id="MobiDB-lite"/>
    </source>
</evidence>